<reference evidence="3 4" key="1">
    <citation type="journal article" date="2024" name="Chem. Sci.">
        <title>Discovery of megapolipeptins by genome mining of a Burkholderiales bacteria collection.</title>
        <authorList>
            <person name="Paulo B.S."/>
            <person name="Recchia M.J.J."/>
            <person name="Lee S."/>
            <person name="Fergusson C.H."/>
            <person name="Romanowski S.B."/>
            <person name="Hernandez A."/>
            <person name="Krull N."/>
            <person name="Liu D.Y."/>
            <person name="Cavanagh H."/>
            <person name="Bos A."/>
            <person name="Gray C.A."/>
            <person name="Murphy B.T."/>
            <person name="Linington R.G."/>
            <person name="Eustaquio A.S."/>
        </authorList>
    </citation>
    <scope>NUCLEOTIDE SEQUENCE [LARGE SCALE GENOMIC DNA]</scope>
    <source>
        <strain evidence="3 4">RL16-012-BIC-B</strain>
    </source>
</reference>
<keyword evidence="1" id="KW-0732">Signal</keyword>
<feature type="chain" id="PRO_5045892207" evidence="1">
    <location>
        <begin position="29"/>
        <end position="173"/>
    </location>
</feature>
<feature type="signal peptide" evidence="1">
    <location>
        <begin position="1"/>
        <end position="28"/>
    </location>
</feature>
<organism evidence="3 4">
    <name type="scientific">Paraburkholderia agricolaris</name>
    <dbReference type="NCBI Taxonomy" id="2152888"/>
    <lineage>
        <taxon>Bacteria</taxon>
        <taxon>Pseudomonadati</taxon>
        <taxon>Pseudomonadota</taxon>
        <taxon>Betaproteobacteria</taxon>
        <taxon>Burkholderiales</taxon>
        <taxon>Burkholderiaceae</taxon>
        <taxon>Paraburkholderia</taxon>
    </lineage>
</organism>
<protein>
    <submittedName>
        <fullName evidence="3">Lipocalin-like domain-containing protein</fullName>
    </submittedName>
</protein>
<comment type="caution">
    <text evidence="3">The sequence shown here is derived from an EMBL/GenBank/DDBJ whole genome shotgun (WGS) entry which is preliminary data.</text>
</comment>
<dbReference type="RefSeq" id="WP_153142345.1">
    <property type="nucleotide sequence ID" value="NZ_JAQQFH010000047.1"/>
</dbReference>
<evidence type="ECO:0000259" key="2">
    <source>
        <dbReference type="Pfam" id="PF13924"/>
    </source>
</evidence>
<evidence type="ECO:0000313" key="4">
    <source>
        <dbReference type="Proteomes" id="UP001629249"/>
    </source>
</evidence>
<proteinExistence type="predicted"/>
<dbReference type="Pfam" id="PF13924">
    <property type="entry name" value="Lipocalin_5"/>
    <property type="match status" value="1"/>
</dbReference>
<keyword evidence="4" id="KW-1185">Reference proteome</keyword>
<dbReference type="InterPro" id="IPR024311">
    <property type="entry name" value="Lipocalin-like"/>
</dbReference>
<evidence type="ECO:0000313" key="3">
    <source>
        <dbReference type="EMBL" id="MFL9883744.1"/>
    </source>
</evidence>
<evidence type="ECO:0000256" key="1">
    <source>
        <dbReference type="SAM" id="SignalP"/>
    </source>
</evidence>
<feature type="domain" description="Lipocalin-like" evidence="2">
    <location>
        <begin position="40"/>
        <end position="155"/>
    </location>
</feature>
<sequence length="173" mass="18803">MNSHSLLSRGFFRVVFPVCTLLASAVSADDAVAAGPSLEGTWTLVAADVQHPDGTRAHDFGSAPKGLLLIDAQGRYSLQIFKAERPPFASGDKGAGTPDDYKEAVMGSSTHFGTVSVDQDNGTLTFHIQNASFPNWEGQQQIRSYELKGDQLTYRVVPRPNGDVPISVWRRLR</sequence>
<gene>
    <name evidence="3" type="ORF">PQR66_11950</name>
</gene>
<accession>A0ABW8ZKQ5</accession>
<dbReference type="EMBL" id="JAQQFN010000007">
    <property type="protein sequence ID" value="MFL9883744.1"/>
    <property type="molecule type" value="Genomic_DNA"/>
</dbReference>
<name>A0ABW8ZKQ5_9BURK</name>
<dbReference type="Proteomes" id="UP001629249">
    <property type="component" value="Unassembled WGS sequence"/>
</dbReference>